<dbReference type="AlphaFoldDB" id="A0AAQ3RBP4"/>
<dbReference type="InterPro" id="IPR000719">
    <property type="entry name" value="Prot_kinase_dom"/>
</dbReference>
<evidence type="ECO:0000259" key="5">
    <source>
        <dbReference type="PROSITE" id="PS50011"/>
    </source>
</evidence>
<dbReference type="EMBL" id="CP138583">
    <property type="protein sequence ID" value="WPH00403.1"/>
    <property type="molecule type" value="Genomic_DNA"/>
</dbReference>
<dbReference type="GO" id="GO:0005524">
    <property type="term" value="F:ATP binding"/>
    <property type="evidence" value="ECO:0007669"/>
    <property type="project" value="UniProtKB-KW"/>
</dbReference>
<reference evidence="6 7" key="1">
    <citation type="submission" date="2023-11" db="EMBL/GenBank/DDBJ databases">
        <title>An acidophilic fungus is an integral part of prey digestion in a carnivorous sundew plant.</title>
        <authorList>
            <person name="Tsai I.J."/>
        </authorList>
    </citation>
    <scope>NUCLEOTIDE SEQUENCE [LARGE SCALE GENOMIC DNA]</scope>
    <source>
        <strain evidence="6">169a</strain>
    </source>
</reference>
<dbReference type="PROSITE" id="PS00108">
    <property type="entry name" value="PROTEIN_KINASE_ST"/>
    <property type="match status" value="1"/>
</dbReference>
<evidence type="ECO:0000313" key="7">
    <source>
        <dbReference type="Proteomes" id="UP001303373"/>
    </source>
</evidence>
<dbReference type="Pfam" id="PF00069">
    <property type="entry name" value="Pkinase"/>
    <property type="match status" value="1"/>
</dbReference>
<dbReference type="GO" id="GO:0004674">
    <property type="term" value="F:protein serine/threonine kinase activity"/>
    <property type="evidence" value="ECO:0007669"/>
    <property type="project" value="TreeGrafter"/>
</dbReference>
<proteinExistence type="predicted"/>
<evidence type="ECO:0000313" key="6">
    <source>
        <dbReference type="EMBL" id="WPH00403.1"/>
    </source>
</evidence>
<dbReference type="Proteomes" id="UP001303373">
    <property type="component" value="Chromosome 4"/>
</dbReference>
<keyword evidence="2" id="KW-0547">Nucleotide-binding</keyword>
<keyword evidence="1" id="KW-0808">Transferase</keyword>
<dbReference type="InterPro" id="IPR008271">
    <property type="entry name" value="Ser/Thr_kinase_AS"/>
</dbReference>
<keyword evidence="7" id="KW-1185">Reference proteome</keyword>
<dbReference type="InterPro" id="IPR051681">
    <property type="entry name" value="Ser/Thr_Kinases-Pseudokinases"/>
</dbReference>
<dbReference type="CDD" id="cd00180">
    <property type="entry name" value="PKc"/>
    <property type="match status" value="1"/>
</dbReference>
<accession>A0AAQ3RBP4</accession>
<dbReference type="SUPFAM" id="SSF56112">
    <property type="entry name" value="Protein kinase-like (PK-like)"/>
    <property type="match status" value="1"/>
</dbReference>
<organism evidence="6 7">
    <name type="scientific">Acrodontium crateriforme</name>
    <dbReference type="NCBI Taxonomy" id="150365"/>
    <lineage>
        <taxon>Eukaryota</taxon>
        <taxon>Fungi</taxon>
        <taxon>Dikarya</taxon>
        <taxon>Ascomycota</taxon>
        <taxon>Pezizomycotina</taxon>
        <taxon>Dothideomycetes</taxon>
        <taxon>Dothideomycetidae</taxon>
        <taxon>Mycosphaerellales</taxon>
        <taxon>Teratosphaeriaceae</taxon>
        <taxon>Acrodontium</taxon>
    </lineage>
</organism>
<name>A0AAQ3RBP4_9PEZI</name>
<evidence type="ECO:0000256" key="4">
    <source>
        <dbReference type="ARBA" id="ARBA00022840"/>
    </source>
</evidence>
<dbReference type="PANTHER" id="PTHR44329">
    <property type="entry name" value="SERINE/THREONINE-PROTEIN KINASE TNNI3K-RELATED"/>
    <property type="match status" value="1"/>
</dbReference>
<dbReference type="SMART" id="SM00220">
    <property type="entry name" value="S_TKc"/>
    <property type="match status" value="1"/>
</dbReference>
<dbReference type="Gene3D" id="1.10.510.10">
    <property type="entry name" value="Transferase(Phosphotransferase) domain 1"/>
    <property type="match status" value="1"/>
</dbReference>
<keyword evidence="3 6" id="KW-0418">Kinase</keyword>
<evidence type="ECO:0000256" key="1">
    <source>
        <dbReference type="ARBA" id="ARBA00022679"/>
    </source>
</evidence>
<dbReference type="PROSITE" id="PS50011">
    <property type="entry name" value="PROTEIN_KINASE_DOM"/>
    <property type="match status" value="1"/>
</dbReference>
<protein>
    <submittedName>
        <fullName evidence="6">Rgs domain-containing serine/threonine-protein kinase a</fullName>
    </submittedName>
</protein>
<dbReference type="PANTHER" id="PTHR44329:SF288">
    <property type="entry name" value="MITOGEN-ACTIVATED PROTEIN KINASE KINASE KINASE 20"/>
    <property type="match status" value="1"/>
</dbReference>
<dbReference type="InterPro" id="IPR011009">
    <property type="entry name" value="Kinase-like_dom_sf"/>
</dbReference>
<evidence type="ECO:0000256" key="3">
    <source>
        <dbReference type="ARBA" id="ARBA00022777"/>
    </source>
</evidence>
<keyword evidence="4" id="KW-0067">ATP-binding</keyword>
<gene>
    <name evidence="6" type="ORF">R9X50_00323000</name>
</gene>
<feature type="domain" description="Protein kinase" evidence="5">
    <location>
        <begin position="49"/>
        <end position="323"/>
    </location>
</feature>
<evidence type="ECO:0000256" key="2">
    <source>
        <dbReference type="ARBA" id="ARBA00022741"/>
    </source>
</evidence>
<sequence length="323" mass="36832">MVGSLNFNWLYSRISQWWRAICSWSTPKWPWIISLRPPFLLANPCSKHFEGIYTWDPSGFGPPVHCGNTGFVERLACGHVRKCVAWYDDPRFRAPLLKELEREYEVYSRIGKQPNCLEMIEYSAEKGMLVLQALPDGTMRDYLCKKGPDIPTSRRLLWATQMAAAIKMLHSFSVIHCDIKPGNFMLDDELQAYLIDFGGSMIDDKLALVMENTRFRLPCNDYMAVQAVANVQTDMFALGSSIFEIMTSKEPYDEIEDEDEILKRYTAGEFPDVTSVPCGDVILKCWRGQYETIKDVHEALLAFNNSDDASADSLNDDTKSQSV</sequence>